<feature type="transmembrane region" description="Helical" evidence="6">
    <location>
        <begin position="21"/>
        <end position="42"/>
    </location>
</feature>
<evidence type="ECO:0000256" key="2">
    <source>
        <dbReference type="ARBA" id="ARBA00022475"/>
    </source>
</evidence>
<dbReference type="InterPro" id="IPR038766">
    <property type="entry name" value="Membrane_comp_ABC_pdt"/>
</dbReference>
<accession>A0A811G4K7</accession>
<evidence type="ECO:0000313" key="8">
    <source>
        <dbReference type="EMBL" id="CAB0598923.1"/>
    </source>
</evidence>
<evidence type="ECO:0000256" key="3">
    <source>
        <dbReference type="ARBA" id="ARBA00022692"/>
    </source>
</evidence>
<sequence length="880" mass="92397">MMPLYAKLVWRDARSHKVRTAVAILLFALPVIFVNVLAYIVVSSEGGLWRDSQPRTVYATAITSECKPGDDPTWCASAADIARTDVDRLRDSLGGEEGYFTPVWHASAVVSADSDASIVAPVTTAEPESGVVGVPESGQIALSADSLKILGKKPGDTVSFAVRGQAHDPVRLVIADELVNTGSVVRSDALAGMNVPPRDRIKSAEVPAGFSVGWQTNNPAVSDVSGTQSGGVAVYSLGGEVDQVRSESLVLRYVAEIDTLSDALAVVTISLLGLVLIASISGTVFAVAAARNLRDTGLLSCVGATSKQLATVMLWQGGLIGAAGALLGGILAGVGTWIFSAVNGYEFIWAWDVSSLAVIVAIVSGVVSALVPAVRTARTDPTQALQRSMIAPRGVSRWMWAAPIAMIVLAVAAQVKVVADYQALFFVAVIIFGILSTPICIYAVSRLGGGKVRFALRDARRNLHRTAPTAGAIAGVVLISSFFLEISTYSNSSDSSREILPVLSVVASESVASDSRAYESVVSQVQTDFGAPLRSDSYELLMPPKLADTSWLPLSASPNAEVRDFWDLPSFLQSHRVLGNVVAAGPEVVDMWRYVQPDAFHNDQWNAMKDALRSGRVVVDDQNLVRDGHVNIAAVSQHARFDGETLRRTACEGWFSPVPESDIAESTLLPARAIAGADEPSGIVILPPSAVKRLGGDLVYQGSNLAGGRGLSLWEQIAGVSVDNESSPEVTVSVASSLSSTIHVGVVIAATWLLSLFLMILLVVLSLGESRRDRAVLAAEGASPRQLRSMSALQAVVVAAIGCIAAGVTASVILLSTALSDLGDLDFWWHTVVALAWGPVVVQVVGILLVAAVVGWVAGAVPPKDSLAAELAGDSARRIG</sequence>
<dbReference type="InterPro" id="IPR003838">
    <property type="entry name" value="ABC3_permease_C"/>
</dbReference>
<dbReference type="Proteomes" id="UP000480222">
    <property type="component" value="Unassembled WGS sequence"/>
</dbReference>
<feature type="transmembrane region" description="Helical" evidence="6">
    <location>
        <begin position="421"/>
        <end position="445"/>
    </location>
</feature>
<dbReference type="EMBL" id="CADDAV010000015">
    <property type="protein sequence ID" value="CAB0598923.1"/>
    <property type="molecule type" value="Genomic_DNA"/>
</dbReference>
<dbReference type="PANTHER" id="PTHR30287:SF2">
    <property type="entry name" value="BLL1001 PROTEIN"/>
    <property type="match status" value="1"/>
</dbReference>
<feature type="transmembrane region" description="Helical" evidence="6">
    <location>
        <begin position="348"/>
        <end position="374"/>
    </location>
</feature>
<evidence type="ECO:0000256" key="1">
    <source>
        <dbReference type="ARBA" id="ARBA00004651"/>
    </source>
</evidence>
<feature type="transmembrane region" description="Helical" evidence="6">
    <location>
        <begin position="309"/>
        <end position="342"/>
    </location>
</feature>
<organism evidence="8 9">
    <name type="scientific">Corynebacterium diphtheriae</name>
    <dbReference type="NCBI Taxonomy" id="1717"/>
    <lineage>
        <taxon>Bacteria</taxon>
        <taxon>Bacillati</taxon>
        <taxon>Actinomycetota</taxon>
        <taxon>Actinomycetes</taxon>
        <taxon>Mycobacteriales</taxon>
        <taxon>Corynebacteriaceae</taxon>
        <taxon>Corynebacterium</taxon>
    </lineage>
</organism>
<dbReference type="PANTHER" id="PTHR30287">
    <property type="entry name" value="MEMBRANE COMPONENT OF PREDICTED ABC SUPERFAMILY METABOLITE UPTAKE TRANSPORTER"/>
    <property type="match status" value="1"/>
</dbReference>
<evidence type="ECO:0000313" key="9">
    <source>
        <dbReference type="Proteomes" id="UP000480222"/>
    </source>
</evidence>
<gene>
    <name evidence="8" type="ORF">CIP107547_01145</name>
</gene>
<dbReference type="Pfam" id="PF02687">
    <property type="entry name" value="FtsX"/>
    <property type="match status" value="1"/>
</dbReference>
<feature type="domain" description="ABC3 transporter permease C-terminal" evidence="7">
    <location>
        <begin position="268"/>
        <end position="381"/>
    </location>
</feature>
<keyword evidence="3 6" id="KW-0812">Transmembrane</keyword>
<comment type="caution">
    <text evidence="8">The sequence shown here is derived from an EMBL/GenBank/DDBJ whole genome shotgun (WGS) entry which is preliminary data.</text>
</comment>
<proteinExistence type="predicted"/>
<dbReference type="AlphaFoldDB" id="A0A811G4K7"/>
<keyword evidence="2" id="KW-1003">Cell membrane</keyword>
<evidence type="ECO:0000256" key="6">
    <source>
        <dbReference type="SAM" id="Phobius"/>
    </source>
</evidence>
<evidence type="ECO:0000256" key="5">
    <source>
        <dbReference type="ARBA" id="ARBA00023136"/>
    </source>
</evidence>
<feature type="transmembrane region" description="Helical" evidence="6">
    <location>
        <begin position="792"/>
        <end position="815"/>
    </location>
</feature>
<keyword evidence="5 6" id="KW-0472">Membrane</keyword>
<comment type="subcellular location">
    <subcellularLocation>
        <location evidence="1">Cell membrane</location>
        <topology evidence="1">Multi-pass membrane protein</topology>
    </subcellularLocation>
</comment>
<feature type="transmembrane region" description="Helical" evidence="6">
    <location>
        <begin position="395"/>
        <end position="415"/>
    </location>
</feature>
<feature type="transmembrane region" description="Helical" evidence="6">
    <location>
        <begin position="742"/>
        <end position="765"/>
    </location>
</feature>
<evidence type="ECO:0000259" key="7">
    <source>
        <dbReference type="Pfam" id="PF02687"/>
    </source>
</evidence>
<feature type="transmembrane region" description="Helical" evidence="6">
    <location>
        <begin position="466"/>
        <end position="484"/>
    </location>
</feature>
<feature type="transmembrane region" description="Helical" evidence="6">
    <location>
        <begin position="263"/>
        <end position="288"/>
    </location>
</feature>
<protein>
    <submittedName>
        <fullName evidence="8">ABC transporter permease</fullName>
    </submittedName>
</protein>
<feature type="transmembrane region" description="Helical" evidence="6">
    <location>
        <begin position="827"/>
        <end position="857"/>
    </location>
</feature>
<dbReference type="GO" id="GO:0005886">
    <property type="term" value="C:plasma membrane"/>
    <property type="evidence" value="ECO:0007669"/>
    <property type="project" value="UniProtKB-SubCell"/>
</dbReference>
<reference evidence="8 9" key="1">
    <citation type="submission" date="2020-02" db="EMBL/GenBank/DDBJ databases">
        <authorList>
            <person name="Brisse S."/>
        </authorList>
    </citation>
    <scope>NUCLEOTIDE SEQUENCE [LARGE SCALE GENOMIC DNA]</scope>
    <source>
        <strain evidence="8">CIP107547</strain>
    </source>
</reference>
<name>A0A811G4K7_CORDP</name>
<evidence type="ECO:0000256" key="4">
    <source>
        <dbReference type="ARBA" id="ARBA00022989"/>
    </source>
</evidence>
<keyword evidence="4 6" id="KW-1133">Transmembrane helix</keyword>